<dbReference type="EMBL" id="LGRX02029862">
    <property type="protein sequence ID" value="KAK3246395.1"/>
    <property type="molecule type" value="Genomic_DNA"/>
</dbReference>
<dbReference type="Proteomes" id="UP001190700">
    <property type="component" value="Unassembled WGS sequence"/>
</dbReference>
<comment type="caution">
    <text evidence="1">The sequence shown here is derived from an EMBL/GenBank/DDBJ whole genome shotgun (WGS) entry which is preliminary data.</text>
</comment>
<keyword evidence="2" id="KW-1185">Reference proteome</keyword>
<name>A0AAE0C2L9_9CHLO</name>
<dbReference type="Gene3D" id="3.40.50.150">
    <property type="entry name" value="Vaccinia Virus protein VP39"/>
    <property type="match status" value="1"/>
</dbReference>
<evidence type="ECO:0000313" key="1">
    <source>
        <dbReference type="EMBL" id="KAK3246395.1"/>
    </source>
</evidence>
<proteinExistence type="predicted"/>
<sequence length="260" mass="29020">MVDVKNLLKGQEEENSFTKLPKLPYAGAILDCEYALDSKNKWTPNAFLPGQFKQFLPDFESLTSSEDWVAACLCGLTQLTAFYNAAKEVCNDQVEKMFWLKSLDSPSLRQMSDAETEAPIVYPNRVETFIMCYYTSKPSQEGGKHGDQCRKKYWMKNERILEEMKDSAHALINPHQKPLQLIYDIINVHMRGPEKIVSPACPLVQPAVEEVHWILDAPGCGSGTASGAANSLGLGSVAFDRLENQSTGAVDDDEDYTIEV</sequence>
<dbReference type="InterPro" id="IPR029063">
    <property type="entry name" value="SAM-dependent_MTases_sf"/>
</dbReference>
<evidence type="ECO:0000313" key="2">
    <source>
        <dbReference type="Proteomes" id="UP001190700"/>
    </source>
</evidence>
<accession>A0AAE0C2L9</accession>
<organism evidence="1 2">
    <name type="scientific">Cymbomonas tetramitiformis</name>
    <dbReference type="NCBI Taxonomy" id="36881"/>
    <lineage>
        <taxon>Eukaryota</taxon>
        <taxon>Viridiplantae</taxon>
        <taxon>Chlorophyta</taxon>
        <taxon>Pyramimonadophyceae</taxon>
        <taxon>Pyramimonadales</taxon>
        <taxon>Pyramimonadaceae</taxon>
        <taxon>Cymbomonas</taxon>
    </lineage>
</organism>
<reference evidence="1 2" key="1">
    <citation type="journal article" date="2015" name="Genome Biol. Evol.">
        <title>Comparative Genomics of a Bacterivorous Green Alga Reveals Evolutionary Causalities and Consequences of Phago-Mixotrophic Mode of Nutrition.</title>
        <authorList>
            <person name="Burns J.A."/>
            <person name="Paasch A."/>
            <person name="Narechania A."/>
            <person name="Kim E."/>
        </authorList>
    </citation>
    <scope>NUCLEOTIDE SEQUENCE [LARGE SCALE GENOMIC DNA]</scope>
    <source>
        <strain evidence="1 2">PLY_AMNH</strain>
    </source>
</reference>
<protein>
    <submittedName>
        <fullName evidence="1">Uncharacterized protein</fullName>
    </submittedName>
</protein>
<dbReference type="AlphaFoldDB" id="A0AAE0C2L9"/>
<gene>
    <name evidence="1" type="ORF">CYMTET_44068</name>
</gene>